<evidence type="ECO:0000256" key="1">
    <source>
        <dbReference type="ARBA" id="ARBA00022723"/>
    </source>
</evidence>
<evidence type="ECO:0000256" key="2">
    <source>
        <dbReference type="ARBA" id="ARBA00022771"/>
    </source>
</evidence>
<evidence type="ECO:0000256" key="6">
    <source>
        <dbReference type="SAM" id="MobiDB-lite"/>
    </source>
</evidence>
<accession>A0AAD7ESX3</accession>
<feature type="zinc finger region" description="C3H1-type" evidence="4">
    <location>
        <begin position="66"/>
        <end position="93"/>
    </location>
</feature>
<feature type="compositionally biased region" description="Polar residues" evidence="6">
    <location>
        <begin position="1"/>
        <end position="13"/>
    </location>
</feature>
<dbReference type="InterPro" id="IPR036855">
    <property type="entry name" value="Znf_CCCH_sf"/>
</dbReference>
<sequence>MRRNLHQSTSSQPDDSRVVISNGGSSEQRKQCSYFLKGTCRFGENCRMIHSSALLEPIKAASGSTDPEKQECSDWRDGFCIKGQNCPLSHNMNVLAEAREQRRALLEEARRKKKEAEHQHELRETLRENHRIQIARDEASKTIQHIVPGSAMISCGAGASIQHVLPGANSCRVGVSNLPLDATREEVEGLFTQQGIAFGTFCVLGLAKSPDKRHLEADVVVDKEQGLLIALGLEEIEFRNETLGFDVSDNDRPDGMRASATHRSDILTLSLRAPFESVLVSFPSEARALEKARQLNRGMCAGRRVRVDPNRHHAGDPYFGETSVRITGLPLNCSLVTVARFAGASLIKPLHSVIYDVEDAFELLKMHINSLPGGKLTKYEIISGESVDGHLIVKAHLGTWEHAKEVYRHFAGVRLPYTGGTSLKMHLPDPIQYTLCIPLQQYEAQKRVWDSLTDAKTNSEACCIRINLQDQAFIRVLGENRKAVGALKVRVETLAAGEKVALWHPSFASASGESFAASVSTRARVYARADSRLRAFRLYGDPPAIELARTLIRTEVERLSAFESTALLDPESVGFFVRRGVKILQRTFGEGNVTLDISSSPCRLTVRGGANAQDILRRLIDDPTTQTGIVCPVCCDEVSHPVQLNCGHTYCTGCIRHFLTTAADTKLFPLSCVGAYGGKCGVFIPIPTIQRHLALPQFQHLLDVAFRSYLE</sequence>
<dbReference type="Gene3D" id="4.10.1000.10">
    <property type="entry name" value="Zinc finger, CCCH-type"/>
    <property type="match status" value="1"/>
</dbReference>
<dbReference type="Proteomes" id="UP001218218">
    <property type="component" value="Unassembled WGS sequence"/>
</dbReference>
<evidence type="ECO:0000256" key="3">
    <source>
        <dbReference type="ARBA" id="ARBA00022833"/>
    </source>
</evidence>
<dbReference type="SMART" id="SM00356">
    <property type="entry name" value="ZnF_C3H1"/>
    <property type="match status" value="2"/>
</dbReference>
<feature type="domain" description="C3H1-type" evidence="8">
    <location>
        <begin position="66"/>
        <end position="93"/>
    </location>
</feature>
<evidence type="ECO:0000313" key="10">
    <source>
        <dbReference type="Proteomes" id="UP001218218"/>
    </source>
</evidence>
<keyword evidence="10" id="KW-1185">Reference proteome</keyword>
<feature type="zinc finger region" description="C3H1-type" evidence="4">
    <location>
        <begin position="26"/>
        <end position="53"/>
    </location>
</feature>
<evidence type="ECO:0000256" key="4">
    <source>
        <dbReference type="PROSITE-ProRule" id="PRU00723"/>
    </source>
</evidence>
<feature type="domain" description="C3H1-type" evidence="8">
    <location>
        <begin position="26"/>
        <end position="53"/>
    </location>
</feature>
<protein>
    <recommendedName>
        <fullName evidence="11">RING-type E3 ubiquitin transferase</fullName>
    </recommendedName>
</protein>
<dbReference type="SMART" id="SM00184">
    <property type="entry name" value="RING"/>
    <property type="match status" value="1"/>
</dbReference>
<reference evidence="9" key="1">
    <citation type="submission" date="2023-03" db="EMBL/GenBank/DDBJ databases">
        <title>Massive genome expansion in bonnet fungi (Mycena s.s.) driven by repeated elements and novel gene families across ecological guilds.</title>
        <authorList>
            <consortium name="Lawrence Berkeley National Laboratory"/>
            <person name="Harder C.B."/>
            <person name="Miyauchi S."/>
            <person name="Viragh M."/>
            <person name="Kuo A."/>
            <person name="Thoen E."/>
            <person name="Andreopoulos B."/>
            <person name="Lu D."/>
            <person name="Skrede I."/>
            <person name="Drula E."/>
            <person name="Henrissat B."/>
            <person name="Morin E."/>
            <person name="Kohler A."/>
            <person name="Barry K."/>
            <person name="LaButti K."/>
            <person name="Morin E."/>
            <person name="Salamov A."/>
            <person name="Lipzen A."/>
            <person name="Mereny Z."/>
            <person name="Hegedus B."/>
            <person name="Baldrian P."/>
            <person name="Stursova M."/>
            <person name="Weitz H."/>
            <person name="Taylor A."/>
            <person name="Grigoriev I.V."/>
            <person name="Nagy L.G."/>
            <person name="Martin F."/>
            <person name="Kauserud H."/>
        </authorList>
    </citation>
    <scope>NUCLEOTIDE SEQUENCE</scope>
    <source>
        <strain evidence="9">CBHHK002</strain>
    </source>
</reference>
<proteinExistence type="predicted"/>
<name>A0AAD7ESX3_9AGAR</name>
<keyword evidence="5" id="KW-0175">Coiled coil</keyword>
<gene>
    <name evidence="9" type="ORF">DFH08DRAFT_864385</name>
</gene>
<organism evidence="9 10">
    <name type="scientific">Mycena albidolilacea</name>
    <dbReference type="NCBI Taxonomy" id="1033008"/>
    <lineage>
        <taxon>Eukaryota</taxon>
        <taxon>Fungi</taxon>
        <taxon>Dikarya</taxon>
        <taxon>Basidiomycota</taxon>
        <taxon>Agaricomycotina</taxon>
        <taxon>Agaricomycetes</taxon>
        <taxon>Agaricomycetidae</taxon>
        <taxon>Agaricales</taxon>
        <taxon>Marasmiineae</taxon>
        <taxon>Mycenaceae</taxon>
        <taxon>Mycena</taxon>
    </lineage>
</organism>
<evidence type="ECO:0000313" key="9">
    <source>
        <dbReference type="EMBL" id="KAJ7349089.1"/>
    </source>
</evidence>
<dbReference type="PROSITE" id="PS00518">
    <property type="entry name" value="ZF_RING_1"/>
    <property type="match status" value="1"/>
</dbReference>
<dbReference type="Pfam" id="PF15227">
    <property type="entry name" value="zf-C3HC4_4"/>
    <property type="match status" value="1"/>
</dbReference>
<dbReference type="InterPro" id="IPR000571">
    <property type="entry name" value="Znf_CCCH"/>
</dbReference>
<keyword evidence="2 4" id="KW-0863">Zinc-finger</keyword>
<keyword evidence="3 4" id="KW-0862">Zinc</keyword>
<evidence type="ECO:0008006" key="11">
    <source>
        <dbReference type="Google" id="ProtNLM"/>
    </source>
</evidence>
<dbReference type="SUPFAM" id="SSF57850">
    <property type="entry name" value="RING/U-box"/>
    <property type="match status" value="1"/>
</dbReference>
<dbReference type="PROSITE" id="PS50089">
    <property type="entry name" value="ZF_RING_2"/>
    <property type="match status" value="1"/>
</dbReference>
<evidence type="ECO:0000259" key="7">
    <source>
        <dbReference type="PROSITE" id="PS50089"/>
    </source>
</evidence>
<dbReference type="GO" id="GO:0008270">
    <property type="term" value="F:zinc ion binding"/>
    <property type="evidence" value="ECO:0007669"/>
    <property type="project" value="UniProtKB-KW"/>
</dbReference>
<feature type="coiled-coil region" evidence="5">
    <location>
        <begin position="92"/>
        <end position="126"/>
    </location>
</feature>
<dbReference type="Gene3D" id="3.30.40.10">
    <property type="entry name" value="Zinc/RING finger domain, C3HC4 (zinc finger)"/>
    <property type="match status" value="1"/>
</dbReference>
<feature type="domain" description="RING-type" evidence="7">
    <location>
        <begin position="631"/>
        <end position="672"/>
    </location>
</feature>
<evidence type="ECO:0000259" key="8">
    <source>
        <dbReference type="PROSITE" id="PS50103"/>
    </source>
</evidence>
<feature type="region of interest" description="Disordered" evidence="6">
    <location>
        <begin position="1"/>
        <end position="24"/>
    </location>
</feature>
<dbReference type="InterPro" id="IPR001841">
    <property type="entry name" value="Znf_RING"/>
</dbReference>
<dbReference type="PROSITE" id="PS50103">
    <property type="entry name" value="ZF_C3H1"/>
    <property type="match status" value="2"/>
</dbReference>
<dbReference type="InterPro" id="IPR013083">
    <property type="entry name" value="Znf_RING/FYVE/PHD"/>
</dbReference>
<dbReference type="CDD" id="cd16449">
    <property type="entry name" value="RING-HC"/>
    <property type="match status" value="1"/>
</dbReference>
<dbReference type="EMBL" id="JARIHO010000016">
    <property type="protein sequence ID" value="KAJ7349089.1"/>
    <property type="molecule type" value="Genomic_DNA"/>
</dbReference>
<dbReference type="Pfam" id="PF00642">
    <property type="entry name" value="zf-CCCH"/>
    <property type="match status" value="1"/>
</dbReference>
<keyword evidence="1 4" id="KW-0479">Metal-binding</keyword>
<evidence type="ECO:0000256" key="5">
    <source>
        <dbReference type="SAM" id="Coils"/>
    </source>
</evidence>
<dbReference type="InterPro" id="IPR017907">
    <property type="entry name" value="Znf_RING_CS"/>
</dbReference>
<comment type="caution">
    <text evidence="9">The sequence shown here is derived from an EMBL/GenBank/DDBJ whole genome shotgun (WGS) entry which is preliminary data.</text>
</comment>
<dbReference type="AlphaFoldDB" id="A0AAD7ESX3"/>
<dbReference type="SUPFAM" id="SSF90229">
    <property type="entry name" value="CCCH zinc finger"/>
    <property type="match status" value="1"/>
</dbReference>